<dbReference type="AlphaFoldDB" id="A0A1S0TNZ3"/>
<dbReference type="EC" id="3.1.3.16" evidence="8"/>
<dbReference type="Pfam" id="PF00149">
    <property type="entry name" value="Metallophos"/>
    <property type="match status" value="1"/>
</dbReference>
<accession>A0A1S0TNZ3</accession>
<dbReference type="PRINTS" id="PR00114">
    <property type="entry name" value="STPHPHTASE"/>
</dbReference>
<dbReference type="InterPro" id="IPR004843">
    <property type="entry name" value="Calcineurin-like_PHP"/>
</dbReference>
<dbReference type="CDD" id="cd00144">
    <property type="entry name" value="MPP_PPP_family"/>
    <property type="match status" value="1"/>
</dbReference>
<reference evidence="10" key="1">
    <citation type="submission" date="2012-04" db="EMBL/GenBank/DDBJ databases">
        <title>The Genome Sequence of Loa loa.</title>
        <authorList>
            <consortium name="The Broad Institute Genome Sequencing Platform"/>
            <consortium name="Broad Institute Genome Sequencing Center for Infectious Disease"/>
            <person name="Nutman T.B."/>
            <person name="Fink D.L."/>
            <person name="Russ C."/>
            <person name="Young S."/>
            <person name="Zeng Q."/>
            <person name="Gargeya S."/>
            <person name="Alvarado L."/>
            <person name="Berlin A."/>
            <person name="Chapman S.B."/>
            <person name="Chen Z."/>
            <person name="Freedman E."/>
            <person name="Gellesch M."/>
            <person name="Goldberg J."/>
            <person name="Griggs A."/>
            <person name="Gujja S."/>
            <person name="Heilman E.R."/>
            <person name="Heiman D."/>
            <person name="Howarth C."/>
            <person name="Mehta T."/>
            <person name="Neiman D."/>
            <person name="Pearson M."/>
            <person name="Roberts A."/>
            <person name="Saif S."/>
            <person name="Shea T."/>
            <person name="Shenoy N."/>
            <person name="Sisk P."/>
            <person name="Stolte C."/>
            <person name="Sykes S."/>
            <person name="White J."/>
            <person name="Yandava C."/>
            <person name="Haas B."/>
            <person name="Henn M.R."/>
            <person name="Nusbaum C."/>
            <person name="Birren B."/>
        </authorList>
    </citation>
    <scope>NUCLEOTIDE SEQUENCE [LARGE SCALE GENOMIC DNA]</scope>
</reference>
<proteinExistence type="inferred from homology"/>
<dbReference type="GO" id="GO:0005737">
    <property type="term" value="C:cytoplasm"/>
    <property type="evidence" value="ECO:0007669"/>
    <property type="project" value="TreeGrafter"/>
</dbReference>
<evidence type="ECO:0000256" key="5">
    <source>
        <dbReference type="ARBA" id="ARBA00023211"/>
    </source>
</evidence>
<dbReference type="InterPro" id="IPR006186">
    <property type="entry name" value="Ser/Thr-sp_prot-phosphatase"/>
</dbReference>
<name>A0A1S0TNZ3_LOALO</name>
<comment type="cofactor">
    <cofactor evidence="1">
        <name>Mn(2+)</name>
        <dbReference type="ChEBI" id="CHEBI:29035"/>
    </cofactor>
</comment>
<evidence type="ECO:0000313" key="10">
    <source>
        <dbReference type="EMBL" id="EFO17327.1"/>
    </source>
</evidence>
<evidence type="ECO:0000256" key="3">
    <source>
        <dbReference type="ARBA" id="ARBA00022801"/>
    </source>
</evidence>
<dbReference type="CTD" id="9948626"/>
<dbReference type="Gene3D" id="3.60.21.10">
    <property type="match status" value="1"/>
</dbReference>
<dbReference type="EMBL" id="JH712140">
    <property type="protein sequence ID" value="EFO17327.1"/>
    <property type="molecule type" value="Genomic_DNA"/>
</dbReference>
<keyword evidence="4" id="KW-0904">Protein phosphatase</keyword>
<feature type="domain" description="Serine/threonine specific protein phosphatases" evidence="9">
    <location>
        <begin position="86"/>
        <end position="91"/>
    </location>
</feature>
<dbReference type="GO" id="GO:0005634">
    <property type="term" value="C:nucleus"/>
    <property type="evidence" value="ECO:0007669"/>
    <property type="project" value="TreeGrafter"/>
</dbReference>
<dbReference type="PROSITE" id="PS00125">
    <property type="entry name" value="SER_THR_PHOSPHATASE"/>
    <property type="match status" value="1"/>
</dbReference>
<evidence type="ECO:0000256" key="2">
    <source>
        <dbReference type="ARBA" id="ARBA00022723"/>
    </source>
</evidence>
<sequence>MAPENNMNSMITLSEVRERIDPSVYILGNIHGQFPDLVKMISKIGTPSRKRYLFRGDYVDRGQWNLGIVSLLMVYKVRYPKHLYILRGNHETRAVNRIYGFFEECIQRFPKKSDEAQL</sequence>
<gene>
    <name evidence="10" type="ORF">LOAG_11179</name>
</gene>
<comment type="catalytic activity">
    <reaction evidence="6">
        <text>O-phospho-L-seryl-[protein] + H2O = L-seryl-[protein] + phosphate</text>
        <dbReference type="Rhea" id="RHEA:20629"/>
        <dbReference type="Rhea" id="RHEA-COMP:9863"/>
        <dbReference type="Rhea" id="RHEA-COMP:11604"/>
        <dbReference type="ChEBI" id="CHEBI:15377"/>
        <dbReference type="ChEBI" id="CHEBI:29999"/>
        <dbReference type="ChEBI" id="CHEBI:43474"/>
        <dbReference type="ChEBI" id="CHEBI:83421"/>
        <dbReference type="EC" id="3.1.3.16"/>
    </reaction>
</comment>
<evidence type="ECO:0000256" key="4">
    <source>
        <dbReference type="ARBA" id="ARBA00022912"/>
    </source>
</evidence>
<keyword evidence="5" id="KW-0464">Manganese</keyword>
<keyword evidence="2" id="KW-0479">Metal-binding</keyword>
<dbReference type="PANTHER" id="PTHR11668">
    <property type="entry name" value="SERINE/THREONINE PROTEIN PHOSPHATASE"/>
    <property type="match status" value="1"/>
</dbReference>
<dbReference type="InterPro" id="IPR050341">
    <property type="entry name" value="PP1_catalytic_subunit"/>
</dbReference>
<dbReference type="OrthoDB" id="5831000at2759"/>
<keyword evidence="3 8" id="KW-0378">Hydrolase</keyword>
<dbReference type="InterPro" id="IPR029052">
    <property type="entry name" value="Metallo-depent_PP-like"/>
</dbReference>
<evidence type="ECO:0000256" key="8">
    <source>
        <dbReference type="RuleBase" id="RU004273"/>
    </source>
</evidence>
<evidence type="ECO:0000259" key="9">
    <source>
        <dbReference type="PROSITE" id="PS00125"/>
    </source>
</evidence>
<dbReference type="KEGG" id="loa:LOAG_11179"/>
<dbReference type="GO" id="GO:0004722">
    <property type="term" value="F:protein serine/threonine phosphatase activity"/>
    <property type="evidence" value="ECO:0007669"/>
    <property type="project" value="UniProtKB-EC"/>
</dbReference>
<protein>
    <recommendedName>
        <fullName evidence="8">Serine/threonine-protein phosphatase</fullName>
        <ecNumber evidence="8">3.1.3.16</ecNumber>
    </recommendedName>
</protein>
<dbReference type="OMA" id="RRIFYIC"/>
<dbReference type="SMART" id="SM00156">
    <property type="entry name" value="PP2Ac"/>
    <property type="match status" value="1"/>
</dbReference>
<evidence type="ECO:0000256" key="1">
    <source>
        <dbReference type="ARBA" id="ARBA00001936"/>
    </source>
</evidence>
<dbReference type="GeneID" id="9948626"/>
<evidence type="ECO:0000256" key="7">
    <source>
        <dbReference type="ARBA" id="ARBA00048336"/>
    </source>
</evidence>
<dbReference type="SUPFAM" id="SSF56300">
    <property type="entry name" value="Metallo-dependent phosphatases"/>
    <property type="match status" value="1"/>
</dbReference>
<dbReference type="InParanoid" id="A0A1S0TNZ3"/>
<dbReference type="PANTHER" id="PTHR11668:SF300">
    <property type="entry name" value="SERINE_THREONINE-PROTEIN PHOSPHATASE"/>
    <property type="match status" value="1"/>
</dbReference>
<evidence type="ECO:0000256" key="6">
    <source>
        <dbReference type="ARBA" id="ARBA00047761"/>
    </source>
</evidence>
<comment type="similarity">
    <text evidence="8">Belongs to the PPP phosphatase family.</text>
</comment>
<dbReference type="GO" id="GO:0046872">
    <property type="term" value="F:metal ion binding"/>
    <property type="evidence" value="ECO:0007669"/>
    <property type="project" value="UniProtKB-KW"/>
</dbReference>
<dbReference type="RefSeq" id="XP_003146746.1">
    <property type="nucleotide sequence ID" value="XM_003146698.1"/>
</dbReference>
<organism evidence="10">
    <name type="scientific">Loa loa</name>
    <name type="common">Eye worm</name>
    <name type="synonym">Filaria loa</name>
    <dbReference type="NCBI Taxonomy" id="7209"/>
    <lineage>
        <taxon>Eukaryota</taxon>
        <taxon>Metazoa</taxon>
        <taxon>Ecdysozoa</taxon>
        <taxon>Nematoda</taxon>
        <taxon>Chromadorea</taxon>
        <taxon>Rhabditida</taxon>
        <taxon>Spirurina</taxon>
        <taxon>Spiruromorpha</taxon>
        <taxon>Filarioidea</taxon>
        <taxon>Onchocercidae</taxon>
        <taxon>Loa</taxon>
    </lineage>
</organism>
<comment type="catalytic activity">
    <reaction evidence="7 8">
        <text>O-phospho-L-threonyl-[protein] + H2O = L-threonyl-[protein] + phosphate</text>
        <dbReference type="Rhea" id="RHEA:47004"/>
        <dbReference type="Rhea" id="RHEA-COMP:11060"/>
        <dbReference type="Rhea" id="RHEA-COMP:11605"/>
        <dbReference type="ChEBI" id="CHEBI:15377"/>
        <dbReference type="ChEBI" id="CHEBI:30013"/>
        <dbReference type="ChEBI" id="CHEBI:43474"/>
        <dbReference type="ChEBI" id="CHEBI:61977"/>
        <dbReference type="EC" id="3.1.3.16"/>
    </reaction>
</comment>